<dbReference type="UniPathway" id="UPA00557">
    <property type="reaction ID" value="UER00614"/>
</dbReference>
<accession>A0A072R2W1</accession>
<evidence type="ECO:0000256" key="5">
    <source>
        <dbReference type="ARBA" id="ARBA00010185"/>
    </source>
</evidence>
<sequence>MQLVFAFLVMFGDITLSNLFLRILTAFVFGTITLCLTWFGGALFFLFIWGIGGFILYEWITITKDKWSFLQKILAGVFYFVFCIFLLLGTSALLIFGILIALAVFLGSVGLFKNIGWVLCGFLYASLPVVSLSFLRGYEILGLRMVIFLFMIVWGTDIAAYFIGRAFGGPKLAPKFSPNKTWSGAIGGTLVGVSGGVFVVFFVFDMGQITIIVPLLALIISIISQISDLGQSWLKRRFSVKDSGYFLPGHGGFMDRMDGLVGAAFMLYLISSFMSGLNTPFNFFYMI</sequence>
<dbReference type="PANTHER" id="PTHR46382">
    <property type="entry name" value="PHOSPHATIDATE CYTIDYLYLTRANSFERASE"/>
    <property type="match status" value="1"/>
</dbReference>
<keyword evidence="14" id="KW-0443">Lipid metabolism</keyword>
<evidence type="ECO:0000256" key="1">
    <source>
        <dbReference type="ARBA" id="ARBA00001698"/>
    </source>
</evidence>
<dbReference type="GO" id="GO:0004605">
    <property type="term" value="F:phosphatidate cytidylyltransferase activity"/>
    <property type="evidence" value="ECO:0007669"/>
    <property type="project" value="UniProtKB-EC"/>
</dbReference>
<evidence type="ECO:0000256" key="2">
    <source>
        <dbReference type="ARBA" id="ARBA00004651"/>
    </source>
</evidence>
<evidence type="ECO:0000256" key="3">
    <source>
        <dbReference type="ARBA" id="ARBA00005119"/>
    </source>
</evidence>
<dbReference type="Proteomes" id="UP000031740">
    <property type="component" value="Unassembled WGS sequence"/>
</dbReference>
<comment type="pathway">
    <text evidence="4">Lipid metabolism.</text>
</comment>
<dbReference type="STRING" id="1293911.H710_00690"/>
<evidence type="ECO:0000256" key="7">
    <source>
        <dbReference type="ARBA" id="ARBA00019373"/>
    </source>
</evidence>
<evidence type="ECO:0000256" key="13">
    <source>
        <dbReference type="ARBA" id="ARBA00022989"/>
    </source>
</evidence>
<dbReference type="EC" id="2.7.7.41" evidence="6 18"/>
<feature type="transmembrane region" description="Helical" evidence="19">
    <location>
        <begin position="184"/>
        <end position="204"/>
    </location>
</feature>
<evidence type="ECO:0000256" key="12">
    <source>
        <dbReference type="ARBA" id="ARBA00022695"/>
    </source>
</evidence>
<comment type="caution">
    <text evidence="20">The sequence shown here is derived from an EMBL/GenBank/DDBJ whole genome shotgun (WGS) entry which is preliminary data.</text>
</comment>
<evidence type="ECO:0000256" key="6">
    <source>
        <dbReference type="ARBA" id="ARBA00012487"/>
    </source>
</evidence>
<evidence type="ECO:0000256" key="4">
    <source>
        <dbReference type="ARBA" id="ARBA00005189"/>
    </source>
</evidence>
<keyword evidence="17" id="KW-1208">Phospholipid metabolism</keyword>
<evidence type="ECO:0000256" key="14">
    <source>
        <dbReference type="ARBA" id="ARBA00023098"/>
    </source>
</evidence>
<feature type="transmembrane region" description="Helical" evidence="19">
    <location>
        <begin position="27"/>
        <end position="57"/>
    </location>
</feature>
<dbReference type="GO" id="GO:0016024">
    <property type="term" value="P:CDP-diacylglycerol biosynthetic process"/>
    <property type="evidence" value="ECO:0007669"/>
    <property type="project" value="UniProtKB-UniPathway"/>
</dbReference>
<dbReference type="EMBL" id="ASIV01000004">
    <property type="protein sequence ID" value="KEG20090.1"/>
    <property type="molecule type" value="Genomic_DNA"/>
</dbReference>
<comment type="subcellular location">
    <subcellularLocation>
        <location evidence="2">Cell membrane</location>
        <topology evidence="2">Multi-pass membrane protein</topology>
    </subcellularLocation>
</comment>
<feature type="transmembrane region" description="Helical" evidence="19">
    <location>
        <begin position="115"/>
        <end position="135"/>
    </location>
</feature>
<organism evidence="20 21">
    <name type="scientific">Bartonella bacilliformis Ver097</name>
    <dbReference type="NCBI Taxonomy" id="1293911"/>
    <lineage>
        <taxon>Bacteria</taxon>
        <taxon>Pseudomonadati</taxon>
        <taxon>Pseudomonadota</taxon>
        <taxon>Alphaproteobacteria</taxon>
        <taxon>Hyphomicrobiales</taxon>
        <taxon>Bartonellaceae</taxon>
        <taxon>Bartonella</taxon>
    </lineage>
</organism>
<dbReference type="AlphaFoldDB" id="A0A072R2W1"/>
<keyword evidence="10 18" id="KW-0808">Transferase</keyword>
<name>A0A072R2W1_BARBA</name>
<gene>
    <name evidence="20" type="ORF">H710_00690</name>
</gene>
<dbReference type="InterPro" id="IPR000374">
    <property type="entry name" value="PC_trans"/>
</dbReference>
<proteinExistence type="inferred from homology"/>
<dbReference type="PATRIC" id="fig|1293911.3.peg.724"/>
<evidence type="ECO:0000256" key="19">
    <source>
        <dbReference type="SAM" id="Phobius"/>
    </source>
</evidence>
<keyword evidence="11 18" id="KW-0812">Transmembrane</keyword>
<comment type="pathway">
    <text evidence="3 18">Phospholipid metabolism; CDP-diacylglycerol biosynthesis; CDP-diacylglycerol from sn-glycerol 3-phosphate: step 3/3.</text>
</comment>
<keyword evidence="15 19" id="KW-0472">Membrane</keyword>
<comment type="similarity">
    <text evidence="5 18">Belongs to the CDS family.</text>
</comment>
<keyword evidence="16" id="KW-0594">Phospholipid biosynthesis</keyword>
<evidence type="ECO:0000256" key="18">
    <source>
        <dbReference type="RuleBase" id="RU003938"/>
    </source>
</evidence>
<feature type="transmembrane region" description="Helical" evidence="19">
    <location>
        <begin position="260"/>
        <end position="285"/>
    </location>
</feature>
<evidence type="ECO:0000313" key="20">
    <source>
        <dbReference type="EMBL" id="KEG20090.1"/>
    </source>
</evidence>
<evidence type="ECO:0000256" key="8">
    <source>
        <dbReference type="ARBA" id="ARBA00022475"/>
    </source>
</evidence>
<keyword evidence="12 18" id="KW-0548">Nucleotidyltransferase</keyword>
<protein>
    <recommendedName>
        <fullName evidence="7 18">Phosphatidate cytidylyltransferase</fullName>
        <ecNumber evidence="6 18">2.7.7.41</ecNumber>
    </recommendedName>
</protein>
<feature type="transmembrane region" description="Helical" evidence="19">
    <location>
        <begin position="211"/>
        <end position="227"/>
    </location>
</feature>
<evidence type="ECO:0000256" key="16">
    <source>
        <dbReference type="ARBA" id="ARBA00023209"/>
    </source>
</evidence>
<evidence type="ECO:0000313" key="21">
    <source>
        <dbReference type="Proteomes" id="UP000031740"/>
    </source>
</evidence>
<comment type="catalytic activity">
    <reaction evidence="1 18">
        <text>a 1,2-diacyl-sn-glycero-3-phosphate + CTP + H(+) = a CDP-1,2-diacyl-sn-glycerol + diphosphate</text>
        <dbReference type="Rhea" id="RHEA:16229"/>
        <dbReference type="ChEBI" id="CHEBI:15378"/>
        <dbReference type="ChEBI" id="CHEBI:33019"/>
        <dbReference type="ChEBI" id="CHEBI:37563"/>
        <dbReference type="ChEBI" id="CHEBI:58332"/>
        <dbReference type="ChEBI" id="CHEBI:58608"/>
        <dbReference type="EC" id="2.7.7.41"/>
    </reaction>
</comment>
<feature type="transmembrane region" description="Helical" evidence="19">
    <location>
        <begin position="142"/>
        <end position="164"/>
    </location>
</feature>
<keyword evidence="9" id="KW-0444">Lipid biosynthesis</keyword>
<reference evidence="20 21" key="1">
    <citation type="submission" date="2013-04" db="EMBL/GenBank/DDBJ databases">
        <title>The Genome Sequence of Bartonella bacilliformis Ver097.</title>
        <authorList>
            <consortium name="The Broad Institute Genomics Platform"/>
            <consortium name="The Broad Institute Genome Sequencing Center for Infectious Disease"/>
            <person name="Feldgarden M."/>
            <person name="Kirby J."/>
            <person name="Birtles R."/>
            <person name="Dasch G."/>
            <person name="Hendrix L."/>
            <person name="Koehler J."/>
            <person name="Walker B."/>
            <person name="Young S.K."/>
            <person name="Zeng Q."/>
            <person name="Gargeya S."/>
            <person name="Fitzgerald M."/>
            <person name="Haas B."/>
            <person name="Abouelleil A."/>
            <person name="Allen A.W."/>
            <person name="Alvarado L."/>
            <person name="Arachchi H.M."/>
            <person name="Berlin A.M."/>
            <person name="Chapman S.B."/>
            <person name="Gainer-Dewar J."/>
            <person name="Goldberg J."/>
            <person name="Griggs A."/>
            <person name="Gujja S."/>
            <person name="Hansen M."/>
            <person name="Howarth C."/>
            <person name="Imamovic A."/>
            <person name="Ireland A."/>
            <person name="Larimer J."/>
            <person name="McCowan C."/>
            <person name="Murphy C."/>
            <person name="Pearson M."/>
            <person name="Poon T.W."/>
            <person name="Priest M."/>
            <person name="Roberts A."/>
            <person name="Saif S."/>
            <person name="Shea T."/>
            <person name="Sisk P."/>
            <person name="Sykes S."/>
            <person name="Wortman J."/>
            <person name="Nusbaum C."/>
            <person name="Birren B."/>
        </authorList>
    </citation>
    <scope>NUCLEOTIDE SEQUENCE [LARGE SCALE GENOMIC DNA]</scope>
    <source>
        <strain evidence="20 21">Ver097</strain>
    </source>
</reference>
<evidence type="ECO:0000256" key="17">
    <source>
        <dbReference type="ARBA" id="ARBA00023264"/>
    </source>
</evidence>
<dbReference type="PROSITE" id="PS01315">
    <property type="entry name" value="CDS"/>
    <property type="match status" value="1"/>
</dbReference>
<dbReference type="PANTHER" id="PTHR46382:SF1">
    <property type="entry name" value="PHOSPHATIDATE CYTIDYLYLTRANSFERASE"/>
    <property type="match status" value="1"/>
</dbReference>
<dbReference type="GO" id="GO:0005886">
    <property type="term" value="C:plasma membrane"/>
    <property type="evidence" value="ECO:0007669"/>
    <property type="project" value="UniProtKB-SubCell"/>
</dbReference>
<evidence type="ECO:0000256" key="11">
    <source>
        <dbReference type="ARBA" id="ARBA00022692"/>
    </source>
</evidence>
<evidence type="ECO:0000256" key="10">
    <source>
        <dbReference type="ARBA" id="ARBA00022679"/>
    </source>
</evidence>
<keyword evidence="13 19" id="KW-1133">Transmembrane helix</keyword>
<dbReference type="HOGENOM" id="CLU_037294_1_1_5"/>
<feature type="transmembrane region" description="Helical" evidence="19">
    <location>
        <begin position="77"/>
        <end position="109"/>
    </location>
</feature>
<keyword evidence="8" id="KW-1003">Cell membrane</keyword>
<evidence type="ECO:0000256" key="9">
    <source>
        <dbReference type="ARBA" id="ARBA00022516"/>
    </source>
</evidence>
<dbReference type="Pfam" id="PF01148">
    <property type="entry name" value="CTP_transf_1"/>
    <property type="match status" value="1"/>
</dbReference>
<evidence type="ECO:0000256" key="15">
    <source>
        <dbReference type="ARBA" id="ARBA00023136"/>
    </source>
</evidence>